<dbReference type="Proteomes" id="UP000001844">
    <property type="component" value="Chromosome"/>
</dbReference>
<evidence type="ECO:0000256" key="1">
    <source>
        <dbReference type="ARBA" id="ARBA00009981"/>
    </source>
</evidence>
<dbReference type="Gene3D" id="1.10.260.40">
    <property type="entry name" value="lambda repressor-like DNA-binding domains"/>
    <property type="match status" value="1"/>
</dbReference>
<dbReference type="SUPFAM" id="SSF143120">
    <property type="entry name" value="YefM-like"/>
    <property type="match status" value="1"/>
</dbReference>
<accession>D5BWQ9</accession>
<dbReference type="CDD" id="cd00093">
    <property type="entry name" value="HTH_XRE"/>
    <property type="match status" value="1"/>
</dbReference>
<dbReference type="SUPFAM" id="SSF47413">
    <property type="entry name" value="lambda repressor-like DNA-binding domains"/>
    <property type="match status" value="1"/>
</dbReference>
<dbReference type="PROSITE" id="PS50943">
    <property type="entry name" value="HTH_CROC1"/>
    <property type="match status" value="1"/>
</dbReference>
<dbReference type="PANTHER" id="PTHR46797:SF1">
    <property type="entry name" value="METHYLPHOSPHONATE SYNTHASE"/>
    <property type="match status" value="1"/>
</dbReference>
<dbReference type="eggNOG" id="COG1476">
    <property type="taxonomic scope" value="Bacteria"/>
</dbReference>
<evidence type="ECO:0000256" key="2">
    <source>
        <dbReference type="ARBA" id="ARBA00023125"/>
    </source>
</evidence>
<dbReference type="InterPro" id="IPR010982">
    <property type="entry name" value="Lambda_DNA-bd_dom_sf"/>
</dbReference>
<name>D5BWQ9_NITHN</name>
<keyword evidence="2" id="KW-0238">DNA-binding</keyword>
<evidence type="ECO:0000259" key="3">
    <source>
        <dbReference type="PROSITE" id="PS50943"/>
    </source>
</evidence>
<protein>
    <submittedName>
        <fullName evidence="4">Helix-turn-helix domain protein</fullName>
    </submittedName>
</protein>
<dbReference type="AlphaFoldDB" id="D5BWQ9"/>
<keyword evidence="5" id="KW-1185">Reference proteome</keyword>
<dbReference type="STRING" id="472759.Nhal_0606"/>
<sequence length="127" mass="14183">MTAQVIKRNGKPEWAVLPYEEYQALLEKAEMLDDIAAYDKAIAADEENIPQEVVESLVAGENPLKVWRTYRGLTQAQLAEQVGLSQSHLVTMEKGERKGTIKVLKRIAQTLRVDIDDLYPLSEGGGE</sequence>
<dbReference type="GO" id="GO:0003700">
    <property type="term" value="F:DNA-binding transcription factor activity"/>
    <property type="evidence" value="ECO:0007669"/>
    <property type="project" value="TreeGrafter"/>
</dbReference>
<dbReference type="PANTHER" id="PTHR46797">
    <property type="entry name" value="HTH-TYPE TRANSCRIPTIONAL REGULATOR"/>
    <property type="match status" value="1"/>
</dbReference>
<dbReference type="HOGENOM" id="CLU_136757_2_0_6"/>
<organism evidence="4 5">
    <name type="scientific">Nitrosococcus halophilus (strain Nc4)</name>
    <dbReference type="NCBI Taxonomy" id="472759"/>
    <lineage>
        <taxon>Bacteria</taxon>
        <taxon>Pseudomonadati</taxon>
        <taxon>Pseudomonadota</taxon>
        <taxon>Gammaproteobacteria</taxon>
        <taxon>Chromatiales</taxon>
        <taxon>Chromatiaceae</taxon>
        <taxon>Nitrosococcus</taxon>
    </lineage>
</organism>
<dbReference type="GO" id="GO:0003677">
    <property type="term" value="F:DNA binding"/>
    <property type="evidence" value="ECO:0007669"/>
    <property type="project" value="UniProtKB-KW"/>
</dbReference>
<evidence type="ECO:0000313" key="4">
    <source>
        <dbReference type="EMBL" id="ADE13790.1"/>
    </source>
</evidence>
<evidence type="ECO:0000313" key="5">
    <source>
        <dbReference type="Proteomes" id="UP000001844"/>
    </source>
</evidence>
<proteinExistence type="inferred from homology"/>
<dbReference type="EMBL" id="CP001798">
    <property type="protein sequence ID" value="ADE13790.1"/>
    <property type="molecule type" value="Genomic_DNA"/>
</dbReference>
<dbReference type="SMART" id="SM00530">
    <property type="entry name" value="HTH_XRE"/>
    <property type="match status" value="1"/>
</dbReference>
<comment type="similarity">
    <text evidence="1">Belongs to the phD/YefM antitoxin family.</text>
</comment>
<dbReference type="InterPro" id="IPR050807">
    <property type="entry name" value="TransReg_Diox_bact_type"/>
</dbReference>
<feature type="domain" description="HTH cro/C1-type" evidence="3">
    <location>
        <begin position="64"/>
        <end position="118"/>
    </location>
</feature>
<gene>
    <name evidence="4" type="ordered locus">Nhal_0606</name>
</gene>
<dbReference type="RefSeq" id="WP_013031685.1">
    <property type="nucleotide sequence ID" value="NC_013960.1"/>
</dbReference>
<dbReference type="KEGG" id="nhl:Nhal_0606"/>
<dbReference type="OrthoDB" id="129597at2"/>
<dbReference type="InterPro" id="IPR001387">
    <property type="entry name" value="Cro/C1-type_HTH"/>
</dbReference>
<dbReference type="Pfam" id="PF01381">
    <property type="entry name" value="HTH_3"/>
    <property type="match status" value="1"/>
</dbReference>
<dbReference type="GO" id="GO:0005829">
    <property type="term" value="C:cytosol"/>
    <property type="evidence" value="ECO:0007669"/>
    <property type="project" value="TreeGrafter"/>
</dbReference>
<reference evidence="5" key="1">
    <citation type="submission" date="2010-04" db="EMBL/GenBank/DDBJ databases">
        <title>Complete genome sequence of Nitrosococcus halophilus Nc4, a salt-adapted, aerobic obligate ammonia-oxidizing sulfur purple bacterium.</title>
        <authorList>
            <consortium name="US DOE Joint Genome Institute"/>
            <person name="Campbell M.A."/>
            <person name="Malfatti S.A."/>
            <person name="Chain P.S.G."/>
            <person name="Heidelberg J.F."/>
            <person name="Ward B.B."/>
            <person name="Klotz M.G."/>
        </authorList>
    </citation>
    <scope>NUCLEOTIDE SEQUENCE [LARGE SCALE GENOMIC DNA]</scope>
    <source>
        <strain evidence="5">Nc4</strain>
    </source>
</reference>
<dbReference type="InterPro" id="IPR036165">
    <property type="entry name" value="YefM-like_sf"/>
</dbReference>